<dbReference type="EMBL" id="MHCJ01000003">
    <property type="protein sequence ID" value="OGY18733.1"/>
    <property type="molecule type" value="Genomic_DNA"/>
</dbReference>
<dbReference type="AlphaFoldDB" id="A0A1G1VTI4"/>
<dbReference type="Proteomes" id="UP000179233">
    <property type="component" value="Unassembled WGS sequence"/>
</dbReference>
<evidence type="ECO:0000313" key="2">
    <source>
        <dbReference type="Proteomes" id="UP000179233"/>
    </source>
</evidence>
<accession>A0A1G1VTI4</accession>
<proteinExistence type="predicted"/>
<name>A0A1G1VTI4_9BACT</name>
<protein>
    <submittedName>
        <fullName evidence="1">Uncharacterized protein</fullName>
    </submittedName>
</protein>
<sequence length="84" mass="9928">MRVDNKLKNRLEYILRTPKERRKLKKMLLSYQKNLKKEWPRLSDPSSGYTKANRKLITSLAEFSTKCLETIDRLDQNAGVTDKN</sequence>
<evidence type="ECO:0000313" key="1">
    <source>
        <dbReference type="EMBL" id="OGY18733.1"/>
    </source>
</evidence>
<gene>
    <name evidence="1" type="ORF">A2786_04535</name>
</gene>
<reference evidence="1 2" key="1">
    <citation type="journal article" date="2016" name="Nat. Commun.">
        <title>Thousands of microbial genomes shed light on interconnected biogeochemical processes in an aquifer system.</title>
        <authorList>
            <person name="Anantharaman K."/>
            <person name="Brown C.T."/>
            <person name="Hug L.A."/>
            <person name="Sharon I."/>
            <person name="Castelle C.J."/>
            <person name="Probst A.J."/>
            <person name="Thomas B.C."/>
            <person name="Singh A."/>
            <person name="Wilkins M.J."/>
            <person name="Karaoz U."/>
            <person name="Brodie E.L."/>
            <person name="Williams K.H."/>
            <person name="Hubbard S.S."/>
            <person name="Banfield J.F."/>
        </authorList>
    </citation>
    <scope>NUCLEOTIDE SEQUENCE [LARGE SCALE GENOMIC DNA]</scope>
</reference>
<organism evidence="1 2">
    <name type="scientific">Candidatus Chisholmbacteria bacterium RIFCSPHIGHO2_01_FULL_52_32</name>
    <dbReference type="NCBI Taxonomy" id="1797591"/>
    <lineage>
        <taxon>Bacteria</taxon>
        <taxon>Candidatus Chisholmiibacteriota</taxon>
    </lineage>
</organism>
<comment type="caution">
    <text evidence="1">The sequence shown here is derived from an EMBL/GenBank/DDBJ whole genome shotgun (WGS) entry which is preliminary data.</text>
</comment>